<dbReference type="EMBL" id="AAKQAO010000003">
    <property type="protein sequence ID" value="ECU4734182.1"/>
    <property type="molecule type" value="Genomic_DNA"/>
</dbReference>
<evidence type="ECO:0000313" key="23">
    <source>
        <dbReference type="EMBL" id="HAE8372242.1"/>
    </source>
</evidence>
<evidence type="ECO:0000313" key="9">
    <source>
        <dbReference type="EMBL" id="ECA9355565.1"/>
    </source>
</evidence>
<reference evidence="21" key="1">
    <citation type="journal article" date="2018" name="Genome Biol.">
        <title>SKESA: strategic k-mer extension for scrupulous assemblies.</title>
        <authorList>
            <person name="Souvorov A."/>
            <person name="Agarwala R."/>
            <person name="Lipman D.J."/>
        </authorList>
    </citation>
    <scope>NUCLEOTIDE SEQUENCE</scope>
    <source>
        <strain evidence="23">CDC B1487</strain>
        <strain evidence="22">M131</strain>
        <strain evidence="21">Salmonella enterica</strain>
    </source>
</reference>
<dbReference type="EMBL" id="AAKJAJ010000004">
    <property type="protein sequence ID" value="ECS2637210.1"/>
    <property type="molecule type" value="Genomic_DNA"/>
</dbReference>
<dbReference type="EMBL" id="AAKJCB010000024">
    <property type="protein sequence ID" value="ECS2828798.1"/>
    <property type="molecule type" value="Genomic_DNA"/>
</dbReference>
<evidence type="ECO:0000313" key="3">
    <source>
        <dbReference type="EMBL" id="EBL4822017.1"/>
    </source>
</evidence>
<evidence type="ECO:0000313" key="19">
    <source>
        <dbReference type="EMBL" id="ECV0340946.1"/>
    </source>
</evidence>
<dbReference type="Pfam" id="PF00419">
    <property type="entry name" value="Fimbrial"/>
    <property type="match status" value="1"/>
</dbReference>
<evidence type="ECO:0000313" key="11">
    <source>
        <dbReference type="EMBL" id="ECS2637210.1"/>
    </source>
</evidence>
<dbReference type="EMBL" id="AAHLLN010000004">
    <property type="protein sequence ID" value="EBX5015335.1"/>
    <property type="molecule type" value="Genomic_DNA"/>
</dbReference>
<reference evidence="22" key="4">
    <citation type="submission" date="2018-07" db="EMBL/GenBank/DDBJ databases">
        <authorList>
            <consortium name="NCBI Pathogen Detection Project"/>
        </authorList>
    </citation>
    <scope>NUCLEOTIDE SEQUENCE</scope>
    <source>
        <strain evidence="23">CDC B1487</strain>
        <strain evidence="22">M131</strain>
        <strain evidence="21">Salmonella enterica</strain>
    </source>
</reference>
<evidence type="ECO:0000313" key="10">
    <source>
        <dbReference type="EMBL" id="ECB8976604.1"/>
    </source>
</evidence>
<evidence type="ECO:0000313" key="4">
    <source>
        <dbReference type="EMBL" id="EBV5959765.1"/>
    </source>
</evidence>
<evidence type="ECO:0000313" key="5">
    <source>
        <dbReference type="EMBL" id="EBV6101531.1"/>
    </source>
</evidence>
<dbReference type="EMBL" id="AAKMPV010000044">
    <property type="protein sequence ID" value="ECT3926222.1"/>
    <property type="molecule type" value="Genomic_DNA"/>
</dbReference>
<keyword evidence="1" id="KW-0732">Signal</keyword>
<dbReference type="EMBL" id="VCUW02000005">
    <property type="protein sequence ID" value="TRG50180.1"/>
    <property type="molecule type" value="Genomic_DNA"/>
</dbReference>
<dbReference type="PANTHER" id="PTHR33420:SF5">
    <property type="entry name" value="FIMBRIAL SUBUNIT"/>
    <property type="match status" value="1"/>
</dbReference>
<protein>
    <submittedName>
        <fullName evidence="13">Fimbrial protein</fullName>
    </submittedName>
</protein>
<feature type="chain" id="PRO_5033769874" evidence="1">
    <location>
        <begin position="27"/>
        <end position="197"/>
    </location>
</feature>
<organism evidence="13">
    <name type="scientific">Salmonella anatum</name>
    <dbReference type="NCBI Taxonomy" id="58712"/>
    <lineage>
        <taxon>Bacteria</taxon>
        <taxon>Pseudomonadati</taxon>
        <taxon>Pseudomonadota</taxon>
        <taxon>Gammaproteobacteria</taxon>
        <taxon>Enterobacterales</taxon>
        <taxon>Enterobacteriaceae</taxon>
        <taxon>Salmonella</taxon>
    </lineage>
</organism>
<reference evidence="18" key="3">
    <citation type="submission" date="2018-07" db="EMBL/GenBank/DDBJ databases">
        <authorList>
            <consortium name="Veterinary Laboratory Investigation and Response Network"/>
        </authorList>
    </citation>
    <scope>NUCLEOTIDE SEQUENCE</scope>
    <source>
        <strain evidence="18">V-CLASP-D-45</strain>
    </source>
</reference>
<evidence type="ECO:0000313" key="7">
    <source>
        <dbReference type="EMBL" id="EBZ0400975.1"/>
    </source>
</evidence>
<feature type="domain" description="Fimbrial-type adhesion" evidence="2">
    <location>
        <begin position="32"/>
        <end position="197"/>
    </location>
</feature>
<sequence>MLTRRQCYFLFCSGLATAFLSRPGYADHNVDVTATVINNTCRLEVNDNGVVRLPTVKLDYFSNEITAETDYAGGQNFTLRLVDCPVSDDKISQVLFTFSPQQGALPADNLQVFANELAQNKDGAKNVGVVIFSAQSNATRFNVLDVNGMSKAIYSLPDSNYSNSQWTFYARMQKIVSMEDVSSGLVTARVLVNISYQ</sequence>
<dbReference type="EMBL" id="AAFZFQ010000003">
    <property type="protein sequence ID" value="EBL4822017.1"/>
    <property type="molecule type" value="Genomic_DNA"/>
</dbReference>
<dbReference type="EMBL" id="DAAGON010000005">
    <property type="protein sequence ID" value="HAB3942038.1"/>
    <property type="molecule type" value="Genomic_DNA"/>
</dbReference>
<dbReference type="EMBL" id="AAHVYN010000005">
    <property type="protein sequence ID" value="ECA9355565.1"/>
    <property type="molecule type" value="Genomic_DNA"/>
</dbReference>
<dbReference type="EMBL" id="AAKKDH010000005">
    <property type="protein sequence ID" value="ECS6135149.1"/>
    <property type="molecule type" value="Genomic_DNA"/>
</dbReference>
<dbReference type="EMBL" id="AAKSWZ010000030">
    <property type="protein sequence ID" value="ECV0505570.1"/>
    <property type="molecule type" value="Genomic_DNA"/>
</dbReference>
<evidence type="ECO:0000313" key="18">
    <source>
        <dbReference type="EMBL" id="ECU7855528.1"/>
    </source>
</evidence>
<dbReference type="Gene3D" id="2.60.40.1090">
    <property type="entry name" value="Fimbrial-type adhesion domain"/>
    <property type="match status" value="1"/>
</dbReference>
<reference evidence="24 25" key="7">
    <citation type="journal article" date="2019" name="Appl. Environ. Microbiol.">
        <title>Clinically Unreported Salmonellosis Outbreak Detected via Comparative Genomic Analysis of Municipal Wastewater Salmonella Isolates.</title>
        <authorList>
            <person name="Diemert S."/>
            <person name="Yan T."/>
        </authorList>
    </citation>
    <scope>NUCLEOTIDE SEQUENCE [LARGE SCALE GENOMIC DNA]</scope>
    <source>
        <strain evidence="24 25">HIY0183</strain>
    </source>
</reference>
<dbReference type="SUPFAM" id="SSF49401">
    <property type="entry name" value="Bacterial adhesins"/>
    <property type="match status" value="1"/>
</dbReference>
<dbReference type="AlphaFoldDB" id="A0A2T8LZI4"/>
<evidence type="ECO:0000313" key="12">
    <source>
        <dbReference type="EMBL" id="ECS2828798.1"/>
    </source>
</evidence>
<dbReference type="PANTHER" id="PTHR33420">
    <property type="entry name" value="FIMBRIAL SUBUNIT ELFA-RELATED"/>
    <property type="match status" value="1"/>
</dbReference>
<reference evidence="9" key="8">
    <citation type="submission" date="2019-01" db="EMBL/GenBank/DDBJ databases">
        <authorList>
            <person name="Ashton P.M."/>
            <person name="Dallman T."/>
            <person name="Nair S."/>
            <person name="De Pinna E."/>
            <person name="Peters T."/>
            <person name="Grant K."/>
        </authorList>
    </citation>
    <scope>NUCLEOTIDE SEQUENCE</scope>
    <source>
        <strain evidence="6">373208</strain>
        <strain evidence="8">579117</strain>
        <strain evidence="9">623198</strain>
    </source>
</reference>
<evidence type="ECO:0000256" key="1">
    <source>
        <dbReference type="SAM" id="SignalP"/>
    </source>
</evidence>
<dbReference type="InterPro" id="IPR036937">
    <property type="entry name" value="Adhesion_dom_fimbrial_sf"/>
</dbReference>
<dbReference type="InterPro" id="IPR000259">
    <property type="entry name" value="Adhesion_dom_fimbrial"/>
</dbReference>
<evidence type="ECO:0000313" key="21">
    <source>
        <dbReference type="EMBL" id="HAB3942038.1"/>
    </source>
</evidence>
<dbReference type="InterPro" id="IPR050263">
    <property type="entry name" value="Bact_Fimbrial_Adh_Pro"/>
</dbReference>
<dbReference type="InterPro" id="IPR008966">
    <property type="entry name" value="Adhesion_dom_sf"/>
</dbReference>
<name>A0A2T8LZI4_SALAN</name>
<proteinExistence type="predicted"/>
<dbReference type="EMBL" id="AAHPVZ010000072">
    <property type="protein sequence ID" value="EBZ0400975.1"/>
    <property type="molecule type" value="Genomic_DNA"/>
</dbReference>
<dbReference type="EMBL" id="AAHUUN010000003">
    <property type="protein sequence ID" value="ECA5738350.1"/>
    <property type="molecule type" value="Genomic_DNA"/>
</dbReference>
<evidence type="ECO:0000313" key="6">
    <source>
        <dbReference type="EMBL" id="EBX5015335.1"/>
    </source>
</evidence>
<dbReference type="EMBL" id="AAHZBB010000021">
    <property type="protein sequence ID" value="ECB8976604.1"/>
    <property type="molecule type" value="Genomic_DNA"/>
</dbReference>
<dbReference type="EMBL" id="AAKRBH010000004">
    <property type="protein sequence ID" value="ECU7855528.1"/>
    <property type="molecule type" value="Genomic_DNA"/>
</dbReference>
<dbReference type="GO" id="GO:0009289">
    <property type="term" value="C:pilus"/>
    <property type="evidence" value="ECO:0007669"/>
    <property type="project" value="InterPro"/>
</dbReference>
<evidence type="ECO:0000313" key="13">
    <source>
        <dbReference type="EMBL" id="ECS6135149.1"/>
    </source>
</evidence>
<evidence type="ECO:0000313" key="8">
    <source>
        <dbReference type="EMBL" id="ECA5738350.1"/>
    </source>
</evidence>
<reference evidence="11" key="5">
    <citation type="submission" date="2018-07" db="EMBL/GenBank/DDBJ databases">
        <authorList>
            <consortium name="NARMS: The National Antimicrobial Resistance Monitoring System"/>
        </authorList>
    </citation>
    <scope>NUCLEOTIDE SEQUENCE</scope>
    <source>
        <strain evidence="14">FSIS11811949</strain>
        <strain evidence="20">FSIS11813686</strain>
        <strain evidence="7">FSIS11813694</strain>
        <strain evidence="15">FSIS11813894</strain>
        <strain evidence="3">FSIS11921149</strain>
        <strain evidence="11">FSIS1605746</strain>
    </source>
</reference>
<evidence type="ECO:0000313" key="17">
    <source>
        <dbReference type="EMBL" id="ECU4734182.1"/>
    </source>
</evidence>
<dbReference type="Proteomes" id="UP000319232">
    <property type="component" value="Unassembled WGS sequence"/>
</dbReference>
<dbReference type="EMBL" id="AAKOYA010000039">
    <property type="protein sequence ID" value="ECU1189063.1"/>
    <property type="molecule type" value="Genomic_DNA"/>
</dbReference>
<evidence type="ECO:0000313" key="15">
    <source>
        <dbReference type="EMBL" id="ECT3926222.1"/>
    </source>
</evidence>
<dbReference type="GO" id="GO:0043709">
    <property type="term" value="P:cell adhesion involved in single-species biofilm formation"/>
    <property type="evidence" value="ECO:0007669"/>
    <property type="project" value="TreeGrafter"/>
</dbReference>
<reference evidence="13" key="2">
    <citation type="submission" date="2018-07" db="EMBL/GenBank/DDBJ databases">
        <authorList>
            <consortium name="GenomeTrakr network: Whole genome sequencing for foodborne pathogen traceback"/>
        </authorList>
    </citation>
    <scope>NUCLEOTIDE SEQUENCE</scope>
    <source>
        <strain evidence="5">AZ-TG74568</strain>
        <strain evidence="4">AZ-TG74784</strain>
        <strain evidence="16">FSIS11808940</strain>
        <strain evidence="10">FSIS11919908</strain>
        <strain evidence="13">FSIS1609251</strain>
        <strain evidence="19">FSIS21822075</strain>
        <strain evidence="17">HIY0183</strain>
    </source>
</reference>
<dbReference type="NCBIfam" id="NF011794">
    <property type="entry name" value="PRK15262.1"/>
    <property type="match status" value="1"/>
</dbReference>
<evidence type="ECO:0000313" key="20">
    <source>
        <dbReference type="EMBL" id="ECV0505570.1"/>
    </source>
</evidence>
<evidence type="ECO:0000259" key="2">
    <source>
        <dbReference type="Pfam" id="PF00419"/>
    </source>
</evidence>
<dbReference type="EMBL" id="AAKSYA010000041">
    <property type="protein sequence ID" value="ECV0340946.1"/>
    <property type="molecule type" value="Genomic_DNA"/>
</dbReference>
<dbReference type="EMBL" id="DAASBR010000002">
    <property type="protein sequence ID" value="HAE4846781.1"/>
    <property type="molecule type" value="Genomic_DNA"/>
</dbReference>
<dbReference type="EMBL" id="AAHFSU010000007">
    <property type="protein sequence ID" value="EBV5959765.1"/>
    <property type="molecule type" value="Genomic_DNA"/>
</dbReference>
<dbReference type="RefSeq" id="WP_023200969.1">
    <property type="nucleotide sequence ID" value="NZ_CALPAM010000002.1"/>
</dbReference>
<evidence type="ECO:0000313" key="25">
    <source>
        <dbReference type="Proteomes" id="UP000319232"/>
    </source>
</evidence>
<comment type="caution">
    <text evidence="13">The sequence shown here is derived from an EMBL/GenBank/DDBJ whole genome shotgun (WGS) entry which is preliminary data.</text>
</comment>
<evidence type="ECO:0000313" key="14">
    <source>
        <dbReference type="EMBL" id="ECT1479189.1"/>
    </source>
</evidence>
<evidence type="ECO:0000313" key="24">
    <source>
        <dbReference type="EMBL" id="TRG50180.1"/>
    </source>
</evidence>
<feature type="signal peptide" evidence="1">
    <location>
        <begin position="1"/>
        <end position="26"/>
    </location>
</feature>
<dbReference type="EMBL" id="AAHFTY010000005">
    <property type="protein sequence ID" value="EBV6101531.1"/>
    <property type="molecule type" value="Genomic_DNA"/>
</dbReference>
<reference evidence="12" key="6">
    <citation type="submission" date="2018-07" db="EMBL/GenBank/DDBJ databases">
        <authorList>
            <consortium name="PulseNet: The National Subtyping Network for Foodborne Disease Surveillance"/>
            <person name="Tarr C.L."/>
            <person name="Trees E."/>
            <person name="Katz L.S."/>
            <person name="Carleton-Romer H.A."/>
            <person name="Stroika S."/>
            <person name="Kucerova Z."/>
            <person name="Roache K.F."/>
            <person name="Sabol A.L."/>
            <person name="Besser J."/>
            <person name="Gerner-Smidt P."/>
        </authorList>
    </citation>
    <scope>NUCLEOTIDE SEQUENCE</scope>
    <source>
        <strain evidence="12">PNUSAS001766</strain>
    </source>
</reference>
<evidence type="ECO:0000313" key="16">
    <source>
        <dbReference type="EMBL" id="ECU1189063.1"/>
    </source>
</evidence>
<gene>
    <name evidence="12" type="ORF">A2O73_22280</name>
    <name evidence="11" type="ORF">AZF31_07590</name>
    <name evidence="18" type="ORF">BEU90_13185</name>
    <name evidence="13" type="ORF">BUM38_09095</name>
    <name evidence="20" type="ORF">D3F51_17450</name>
    <name evidence="19" type="ORF">D3T63_20905</name>
    <name evidence="15" type="ORF">D4T67_20105</name>
    <name evidence="7" type="ORF">D6A11_17885</name>
    <name evidence="16" type="ORF">DNB52_20020</name>
    <name evidence="6" type="ORF">DSF50_08390</name>
    <name evidence="14" type="ORF">DUZ69_18565</name>
    <name evidence="8" type="ORF">EL818_04090</name>
    <name evidence="9" type="ORF">ET894_11065</name>
    <name evidence="17" type="ORF">EVA07_04080</name>
    <name evidence="10" type="ORF">FAC46_20430</name>
    <name evidence="3" type="ORF">FFW56_04790</name>
    <name evidence="24" type="ORF">FG704_009395</name>
    <name evidence="22" type="ORF">G4D51_000267</name>
    <name evidence="21" type="ORF">GB592_13215</name>
    <name evidence="23" type="ORF">GNC26_000774</name>
    <name evidence="5" type="ORF">OB37_13620</name>
    <name evidence="4" type="ORF">SQ33_16600</name>
</gene>
<dbReference type="EMBL" id="DAATFV010000003">
    <property type="protein sequence ID" value="HAE8372242.1"/>
    <property type="molecule type" value="Genomic_DNA"/>
</dbReference>
<evidence type="ECO:0000313" key="22">
    <source>
        <dbReference type="EMBL" id="HAE4846781.1"/>
    </source>
</evidence>
<dbReference type="EMBL" id="AAKLVW010000046">
    <property type="protein sequence ID" value="ECT1479189.1"/>
    <property type="molecule type" value="Genomic_DNA"/>
</dbReference>
<accession>A0A2T8LZI4</accession>